<reference evidence="3" key="1">
    <citation type="submission" date="2019-04" db="EMBL/GenBank/DDBJ databases">
        <title>Friends and foes A comparative genomics studyof 23 Aspergillus species from section Flavi.</title>
        <authorList>
            <consortium name="DOE Joint Genome Institute"/>
            <person name="Kjaerbolling I."/>
            <person name="Vesth T."/>
            <person name="Frisvad J.C."/>
            <person name="Nybo J.L."/>
            <person name="Theobald S."/>
            <person name="Kildgaard S."/>
            <person name="Isbrandt T."/>
            <person name="Kuo A."/>
            <person name="Sato A."/>
            <person name="Lyhne E.K."/>
            <person name="Kogle M.E."/>
            <person name="Wiebenga A."/>
            <person name="Kun R.S."/>
            <person name="Lubbers R.J."/>
            <person name="Makela M.R."/>
            <person name="Barry K."/>
            <person name="Chovatia M."/>
            <person name="Clum A."/>
            <person name="Daum C."/>
            <person name="Haridas S."/>
            <person name="He G."/>
            <person name="LaButti K."/>
            <person name="Lipzen A."/>
            <person name="Mondo S."/>
            <person name="Riley R."/>
            <person name="Salamov A."/>
            <person name="Simmons B.A."/>
            <person name="Magnuson J.K."/>
            <person name="Henrissat B."/>
            <person name="Mortensen U.H."/>
            <person name="Larsen T.O."/>
            <person name="Devries R.P."/>
            <person name="Grigoriev I.V."/>
            <person name="Machida M."/>
            <person name="Baker S.E."/>
            <person name="Andersen M.R."/>
        </authorList>
    </citation>
    <scope>NUCLEOTIDE SEQUENCE [LARGE SCALE GENOMIC DNA]</scope>
    <source>
        <strain evidence="3">CBS 553.77</strain>
    </source>
</reference>
<keyword evidence="3" id="KW-1185">Reference proteome</keyword>
<evidence type="ECO:0000259" key="1">
    <source>
        <dbReference type="Pfam" id="PF01636"/>
    </source>
</evidence>
<dbReference type="InterPro" id="IPR011009">
    <property type="entry name" value="Kinase-like_dom_sf"/>
</dbReference>
<dbReference type="PANTHER" id="PTHR21310:SF48">
    <property type="entry name" value="AMINOGLYCOSIDE PHOSPHOTRANSFERASE DOMAIN-CONTAINING PROTEIN"/>
    <property type="match status" value="1"/>
</dbReference>
<dbReference type="SUPFAM" id="SSF56112">
    <property type="entry name" value="Protein kinase-like (PK-like)"/>
    <property type="match status" value="1"/>
</dbReference>
<dbReference type="InterPro" id="IPR002575">
    <property type="entry name" value="Aminoglycoside_PTrfase"/>
</dbReference>
<proteinExistence type="predicted"/>
<keyword evidence="2" id="KW-0418">Kinase</keyword>
<accession>A0A5N6ZBB2</accession>
<dbReference type="Gene3D" id="3.90.1200.10">
    <property type="match status" value="1"/>
</dbReference>
<name>A0A5N6ZBB2_9EURO</name>
<feature type="domain" description="Aminoglycoside phosphotransferase" evidence="1">
    <location>
        <begin position="60"/>
        <end position="262"/>
    </location>
</feature>
<sequence length="295" mass="33994">MAVPLPYHREPDELPAPLPSQHEIETATDALPTIRNPDYGGRIVLIRNVYVVKYGPYMTENEGHALLLLEHSLSIPAPRLYAMYKHEKQLYMVMQYMPGVELEHAWPSLTAEEKDSLLRQLRSIFQEIRSLSPGKTCYGNIAGGPVPHRYFLTPETNPAINGPFETDDDFHAALSLRSHQNWADNQRHGWTSDFFARHLPSALRGHRLTLTHGDLYRRNILVQKVSDPVSNTHTYRVTAIVDWETAGWYPEYWEYASSFALFQWIDDWPESMEKVLDPCPLEAALLNMVHKDLEF</sequence>
<keyword evidence="2" id="KW-0808">Transferase</keyword>
<dbReference type="CDD" id="cd05120">
    <property type="entry name" value="APH_ChoK_like"/>
    <property type="match status" value="1"/>
</dbReference>
<dbReference type="OrthoDB" id="4177236at2759"/>
<dbReference type="Pfam" id="PF01636">
    <property type="entry name" value="APH"/>
    <property type="match status" value="1"/>
</dbReference>
<evidence type="ECO:0000313" key="2">
    <source>
        <dbReference type="EMBL" id="KAE8354951.1"/>
    </source>
</evidence>
<dbReference type="Proteomes" id="UP000327118">
    <property type="component" value="Unassembled WGS sequence"/>
</dbReference>
<dbReference type="InterPro" id="IPR051678">
    <property type="entry name" value="AGP_Transferase"/>
</dbReference>
<organism evidence="2 3">
    <name type="scientific">Aspergillus coremiiformis</name>
    <dbReference type="NCBI Taxonomy" id="138285"/>
    <lineage>
        <taxon>Eukaryota</taxon>
        <taxon>Fungi</taxon>
        <taxon>Dikarya</taxon>
        <taxon>Ascomycota</taxon>
        <taxon>Pezizomycotina</taxon>
        <taxon>Eurotiomycetes</taxon>
        <taxon>Eurotiomycetidae</taxon>
        <taxon>Eurotiales</taxon>
        <taxon>Aspergillaceae</taxon>
        <taxon>Aspergillus</taxon>
        <taxon>Aspergillus subgen. Circumdati</taxon>
    </lineage>
</organism>
<protein>
    <submittedName>
        <fullName evidence="2">Kinase-like protein</fullName>
    </submittedName>
</protein>
<dbReference type="PANTHER" id="PTHR21310">
    <property type="entry name" value="AMINOGLYCOSIDE PHOSPHOTRANSFERASE-RELATED-RELATED"/>
    <property type="match status" value="1"/>
</dbReference>
<dbReference type="AlphaFoldDB" id="A0A5N6ZBB2"/>
<dbReference type="EMBL" id="ML739062">
    <property type="protein sequence ID" value="KAE8354951.1"/>
    <property type="molecule type" value="Genomic_DNA"/>
</dbReference>
<gene>
    <name evidence="2" type="ORF">BDV28DRAFT_130059</name>
</gene>
<evidence type="ECO:0000313" key="3">
    <source>
        <dbReference type="Proteomes" id="UP000327118"/>
    </source>
</evidence>
<dbReference type="GO" id="GO:0016301">
    <property type="term" value="F:kinase activity"/>
    <property type="evidence" value="ECO:0007669"/>
    <property type="project" value="UniProtKB-KW"/>
</dbReference>